<evidence type="ECO:0000313" key="1">
    <source>
        <dbReference type="EMBL" id="PKK79844.1"/>
    </source>
</evidence>
<dbReference type="EMBL" id="LLXL01000030">
    <property type="protein sequence ID" value="PKK79844.1"/>
    <property type="molecule type" value="Genomic_DNA"/>
</dbReference>
<gene>
    <name evidence="1" type="ORF">RhiirC2_726112</name>
</gene>
<evidence type="ECO:0000313" key="2">
    <source>
        <dbReference type="Proteomes" id="UP000233469"/>
    </source>
</evidence>
<organism evidence="1 2">
    <name type="scientific">Rhizophagus irregularis</name>
    <dbReference type="NCBI Taxonomy" id="588596"/>
    <lineage>
        <taxon>Eukaryota</taxon>
        <taxon>Fungi</taxon>
        <taxon>Fungi incertae sedis</taxon>
        <taxon>Mucoromycota</taxon>
        <taxon>Glomeromycotina</taxon>
        <taxon>Glomeromycetes</taxon>
        <taxon>Glomerales</taxon>
        <taxon>Glomeraceae</taxon>
        <taxon>Rhizophagus</taxon>
    </lineage>
</organism>
<name>A0A2N1P106_9GLOM</name>
<sequence length="54" mass="6692">MDWKIIIDWNWISERRMSPLSLNLLLWKNVYNDLDLWFSIDPDSVQLTRRLTRN</sequence>
<accession>A0A2N1P106</accession>
<comment type="caution">
    <text evidence="1">The sequence shown here is derived from an EMBL/GenBank/DDBJ whole genome shotgun (WGS) entry which is preliminary data.</text>
</comment>
<dbReference type="AlphaFoldDB" id="A0A2N1P106"/>
<dbReference type="Proteomes" id="UP000233469">
    <property type="component" value="Unassembled WGS sequence"/>
</dbReference>
<proteinExistence type="predicted"/>
<reference evidence="1 2" key="1">
    <citation type="submission" date="2016-04" db="EMBL/GenBank/DDBJ databases">
        <title>Genome analyses suggest a sexual origin of heterokaryosis in a supposedly ancient asexual fungus.</title>
        <authorList>
            <person name="Ropars J."/>
            <person name="Sedzielewska K."/>
            <person name="Noel J."/>
            <person name="Charron P."/>
            <person name="Farinelli L."/>
            <person name="Marton T."/>
            <person name="Kruger M."/>
            <person name="Pelin A."/>
            <person name="Brachmann A."/>
            <person name="Corradi N."/>
        </authorList>
    </citation>
    <scope>NUCLEOTIDE SEQUENCE [LARGE SCALE GENOMIC DNA]</scope>
    <source>
        <strain evidence="1 2">C2</strain>
    </source>
</reference>
<reference evidence="1 2" key="2">
    <citation type="submission" date="2017-10" db="EMBL/GenBank/DDBJ databases">
        <title>Extensive intraspecific genome diversity in a model arbuscular mycorrhizal fungus.</title>
        <authorList>
            <person name="Chen E.C.H."/>
            <person name="Morin E."/>
            <person name="Baudet D."/>
            <person name="Noel J."/>
            <person name="Ndikumana S."/>
            <person name="Charron P."/>
            <person name="St-Onge C."/>
            <person name="Giorgi J."/>
            <person name="Grigoriev I.V."/>
            <person name="Roux C."/>
            <person name="Martin F.M."/>
            <person name="Corradi N."/>
        </authorList>
    </citation>
    <scope>NUCLEOTIDE SEQUENCE [LARGE SCALE GENOMIC DNA]</scope>
    <source>
        <strain evidence="1 2">C2</strain>
    </source>
</reference>
<protein>
    <submittedName>
        <fullName evidence="1">Uncharacterized protein</fullName>
    </submittedName>
</protein>